<dbReference type="Pfam" id="PF00743">
    <property type="entry name" value="FMO-like"/>
    <property type="match status" value="1"/>
</dbReference>
<evidence type="ECO:0000313" key="6">
    <source>
        <dbReference type="EMBL" id="KAF2648915.1"/>
    </source>
</evidence>
<proteinExistence type="inferred from homology"/>
<evidence type="ECO:0000256" key="5">
    <source>
        <dbReference type="ARBA" id="ARBA00023002"/>
    </source>
</evidence>
<dbReference type="Gene3D" id="3.50.50.60">
    <property type="entry name" value="FAD/NAD(P)-binding domain"/>
    <property type="match status" value="2"/>
</dbReference>
<sequence>MGSLKPPVGTSHDVVVIGAGLSGIVAAQRLLQAHPDTDLVIVERDYCLGGVWSERRIYPSFWSQWTHGIAEFSDMPMERPPPEDCRFDLFPARYTTRYLETYVDQKQHNGLSLRDRIQFQTEVESVHKTDWGAWLIKCQDTKTGTAKLLHTKKLMVANGQTSLPRMPTFLGQETFKGTIIHSIDFGQSSALNNDAVRHVTVLGAGKSAADMVYEAAKLGKKVSWVIRRSDDGLGPAAFAPIDIPTPYRNGVEASQARIMASLQPCFLIPNHSWWTWFLHSTRIGEKLVGSVFDFLDTTVRKYAGYRERESDKGFEKLEYDTSIFWQNGTAGGCHFSDFWPLIAEKVHIKRASVKALSETHIYLDDEKMTHFPCDAILCGTGWEHGLDIFDNTLRMQLGLPFEKGLEQHDCRVKWEKLVGDADEEVLTRFRILRNPPKHHHVYEQRTPYRLYHTMAPLDDDTILFMNHVTAGAKLFVAEAQAIWAVAYWDKRITLPSLQEQEKDVAHWIAWNKRRYLSMGELGNFAAFDSVPYVDKLLDEIGVKSHRRKGFLGNIFAPIKPADLGRVWQEYLEAPQKA</sequence>
<keyword evidence="2" id="KW-0285">Flavoprotein</keyword>
<dbReference type="PIRSF" id="PIRSF000332">
    <property type="entry name" value="FMO"/>
    <property type="match status" value="1"/>
</dbReference>
<accession>A0A6A6SLZ2</accession>
<gene>
    <name evidence="6" type="ORF">K491DRAFT_669797</name>
</gene>
<dbReference type="EMBL" id="MU004515">
    <property type="protein sequence ID" value="KAF2648915.1"/>
    <property type="molecule type" value="Genomic_DNA"/>
</dbReference>
<keyword evidence="5" id="KW-0560">Oxidoreductase</keyword>
<dbReference type="OrthoDB" id="2915840at2759"/>
<evidence type="ECO:0000313" key="7">
    <source>
        <dbReference type="Proteomes" id="UP000799324"/>
    </source>
</evidence>
<dbReference type="GO" id="GO:0004499">
    <property type="term" value="F:N,N-dimethylaniline monooxygenase activity"/>
    <property type="evidence" value="ECO:0007669"/>
    <property type="project" value="InterPro"/>
</dbReference>
<evidence type="ECO:0000256" key="2">
    <source>
        <dbReference type="ARBA" id="ARBA00022630"/>
    </source>
</evidence>
<keyword evidence="7" id="KW-1185">Reference proteome</keyword>
<protein>
    <submittedName>
        <fullName evidence="6">Putative dimethylaniline monooxygenase</fullName>
    </submittedName>
</protein>
<dbReference type="PRINTS" id="PR00370">
    <property type="entry name" value="FMOXYGENASE"/>
</dbReference>
<reference evidence="6" key="1">
    <citation type="journal article" date="2020" name="Stud. Mycol.">
        <title>101 Dothideomycetes genomes: a test case for predicting lifestyles and emergence of pathogens.</title>
        <authorList>
            <person name="Haridas S."/>
            <person name="Albert R."/>
            <person name="Binder M."/>
            <person name="Bloem J."/>
            <person name="Labutti K."/>
            <person name="Salamov A."/>
            <person name="Andreopoulos B."/>
            <person name="Baker S."/>
            <person name="Barry K."/>
            <person name="Bills G."/>
            <person name="Bluhm B."/>
            <person name="Cannon C."/>
            <person name="Castanera R."/>
            <person name="Culley D."/>
            <person name="Daum C."/>
            <person name="Ezra D."/>
            <person name="Gonzalez J."/>
            <person name="Henrissat B."/>
            <person name="Kuo A."/>
            <person name="Liang C."/>
            <person name="Lipzen A."/>
            <person name="Lutzoni F."/>
            <person name="Magnuson J."/>
            <person name="Mondo S."/>
            <person name="Nolan M."/>
            <person name="Ohm R."/>
            <person name="Pangilinan J."/>
            <person name="Park H.-J."/>
            <person name="Ramirez L."/>
            <person name="Alfaro M."/>
            <person name="Sun H."/>
            <person name="Tritt A."/>
            <person name="Yoshinaga Y."/>
            <person name="Zwiers L.-H."/>
            <person name="Turgeon B."/>
            <person name="Goodwin S."/>
            <person name="Spatafora J."/>
            <person name="Crous P."/>
            <person name="Grigoriev I."/>
        </authorList>
    </citation>
    <scope>NUCLEOTIDE SEQUENCE</scope>
    <source>
        <strain evidence="6">CBS 122681</strain>
    </source>
</reference>
<dbReference type="Proteomes" id="UP000799324">
    <property type="component" value="Unassembled WGS sequence"/>
</dbReference>
<dbReference type="SUPFAM" id="SSF51905">
    <property type="entry name" value="FAD/NAD(P)-binding domain"/>
    <property type="match status" value="1"/>
</dbReference>
<dbReference type="PANTHER" id="PTHR23023">
    <property type="entry name" value="DIMETHYLANILINE MONOOXYGENASE"/>
    <property type="match status" value="1"/>
</dbReference>
<dbReference type="InterPro" id="IPR020946">
    <property type="entry name" value="Flavin_mOase-like"/>
</dbReference>
<keyword evidence="3" id="KW-0274">FAD</keyword>
<dbReference type="InterPro" id="IPR050346">
    <property type="entry name" value="FMO-like"/>
</dbReference>
<dbReference type="AlphaFoldDB" id="A0A6A6SLZ2"/>
<dbReference type="GO" id="GO:0050661">
    <property type="term" value="F:NADP binding"/>
    <property type="evidence" value="ECO:0007669"/>
    <property type="project" value="InterPro"/>
</dbReference>
<evidence type="ECO:0000256" key="1">
    <source>
        <dbReference type="ARBA" id="ARBA00009183"/>
    </source>
</evidence>
<dbReference type="InterPro" id="IPR000960">
    <property type="entry name" value="Flavin_mOase"/>
</dbReference>
<evidence type="ECO:0000256" key="3">
    <source>
        <dbReference type="ARBA" id="ARBA00022827"/>
    </source>
</evidence>
<dbReference type="GO" id="GO:0050660">
    <property type="term" value="F:flavin adenine dinucleotide binding"/>
    <property type="evidence" value="ECO:0007669"/>
    <property type="project" value="InterPro"/>
</dbReference>
<comment type="similarity">
    <text evidence="1">Belongs to the FMO family.</text>
</comment>
<name>A0A6A6SLZ2_9PLEO</name>
<keyword evidence="6" id="KW-0503">Monooxygenase</keyword>
<organism evidence="6 7">
    <name type="scientific">Lophiostoma macrostomum CBS 122681</name>
    <dbReference type="NCBI Taxonomy" id="1314788"/>
    <lineage>
        <taxon>Eukaryota</taxon>
        <taxon>Fungi</taxon>
        <taxon>Dikarya</taxon>
        <taxon>Ascomycota</taxon>
        <taxon>Pezizomycotina</taxon>
        <taxon>Dothideomycetes</taxon>
        <taxon>Pleosporomycetidae</taxon>
        <taxon>Pleosporales</taxon>
        <taxon>Lophiostomataceae</taxon>
        <taxon>Lophiostoma</taxon>
    </lineage>
</organism>
<evidence type="ECO:0000256" key="4">
    <source>
        <dbReference type="ARBA" id="ARBA00022857"/>
    </source>
</evidence>
<dbReference type="InterPro" id="IPR036188">
    <property type="entry name" value="FAD/NAD-bd_sf"/>
</dbReference>
<keyword evidence="4" id="KW-0521">NADP</keyword>